<dbReference type="PANTHER" id="PTHR24351">
    <property type="entry name" value="RIBOSOMAL PROTEIN S6 KINASE"/>
    <property type="match status" value="1"/>
</dbReference>
<name>A0A8J1ISV0_XENTR</name>
<keyword evidence="4 7" id="KW-0547">Nucleotide-binding</keyword>
<dbReference type="GO" id="GO:0004674">
    <property type="term" value="F:protein serine/threonine kinase activity"/>
    <property type="evidence" value="ECO:0000318"/>
    <property type="project" value="GO_Central"/>
</dbReference>
<evidence type="ECO:0000313" key="12">
    <source>
        <dbReference type="RefSeq" id="XP_031748673.1"/>
    </source>
</evidence>
<dbReference type="RefSeq" id="XP_031748673.1">
    <property type="nucleotide sequence ID" value="XM_031892813.1"/>
</dbReference>
<dbReference type="InterPro" id="IPR008271">
    <property type="entry name" value="Ser/Thr_kinase_AS"/>
</dbReference>
<dbReference type="Gene3D" id="3.30.200.20">
    <property type="entry name" value="Phosphorylase Kinase, domain 1"/>
    <property type="match status" value="1"/>
</dbReference>
<dbReference type="PROSITE" id="PS00107">
    <property type="entry name" value="PROTEIN_KINASE_ATP"/>
    <property type="match status" value="1"/>
</dbReference>
<dbReference type="SMART" id="SM00220">
    <property type="entry name" value="S_TKc"/>
    <property type="match status" value="1"/>
</dbReference>
<keyword evidence="11" id="KW-1185">Reference proteome</keyword>
<gene>
    <name evidence="12 13" type="primary">LOC116407505</name>
</gene>
<dbReference type="GO" id="GO:0005524">
    <property type="term" value="F:ATP binding"/>
    <property type="evidence" value="ECO:0007669"/>
    <property type="project" value="UniProtKB-UniRule"/>
</dbReference>
<keyword evidence="5" id="KW-0418">Kinase</keyword>
<keyword evidence="1 8" id="KW-0723">Serine/threonine-protein kinase</keyword>
<keyword evidence="3" id="KW-0808">Transferase</keyword>
<sequence length="411" mass="46410">MPDHPVPLMDSPEVIEPPDVGMSHTVGQMILEQEEGGFEPEEDTVANFTVTSFSVPSACEEASNGSESVTELLGAEGPSDSAMPRSLENFNLGKVLGEGTFGKVFLAEYKDTKQLCAIKTLKKERIIAKNDIKSVFKEKRILQKVTSAEHPFLVSLYATFQSENHLFFVMEYLPGGDLCHLLEHQGAFEESKAMFYTACIVLGLEELHRNNIVHRDLKLENLMVDVHGYLKIVDFGLSKDGFRYGDRSKTRCGTNCYMAPEIIDEMAYSRAVDWWALGVVLYVMIMFQFPFDAEDDMELFESIRNDKPALTEELSEEAQCLILRLLEKNPCHRLGYSEAGAEEVKAHEFFEDIDWEEFLERELMPPFKPDVSGLTESTRQSECQAWGLMPPAEAISPEAQELFEGFDYSAE</sequence>
<dbReference type="InterPro" id="IPR017441">
    <property type="entry name" value="Protein_kinase_ATP_BS"/>
</dbReference>
<dbReference type="Proteomes" id="UP000008143">
    <property type="component" value="Chromosome 9"/>
</dbReference>
<dbReference type="SMART" id="SM00133">
    <property type="entry name" value="S_TK_X"/>
    <property type="match status" value="1"/>
</dbReference>
<dbReference type="InterPro" id="IPR000719">
    <property type="entry name" value="Prot_kinase_dom"/>
</dbReference>
<evidence type="ECO:0000256" key="3">
    <source>
        <dbReference type="ARBA" id="ARBA00022679"/>
    </source>
</evidence>
<dbReference type="AlphaFoldDB" id="A0A8J1ISV0"/>
<evidence type="ECO:0000313" key="11">
    <source>
        <dbReference type="Proteomes" id="UP000008143"/>
    </source>
</evidence>
<evidence type="ECO:0000259" key="9">
    <source>
        <dbReference type="PROSITE" id="PS50011"/>
    </source>
</evidence>
<dbReference type="InterPro" id="IPR011009">
    <property type="entry name" value="Kinase-like_dom_sf"/>
</dbReference>
<accession>A0A8J1ISV0</accession>
<dbReference type="GeneID" id="116407505"/>
<dbReference type="PROSITE" id="PS00108">
    <property type="entry name" value="PROTEIN_KINASE_ST"/>
    <property type="match status" value="1"/>
</dbReference>
<feature type="binding site" evidence="7">
    <location>
        <position position="129"/>
    </location>
    <ligand>
        <name>ATP</name>
        <dbReference type="ChEBI" id="CHEBI:30616"/>
    </ligand>
</feature>
<dbReference type="SUPFAM" id="SSF56112">
    <property type="entry name" value="Protein kinase-like (PK-like)"/>
    <property type="match status" value="1"/>
</dbReference>
<feature type="domain" description="AGC-kinase C-terminal" evidence="10">
    <location>
        <begin position="351"/>
        <end position="411"/>
    </location>
</feature>
<dbReference type="OrthoDB" id="63267at2759"/>
<reference evidence="12" key="1">
    <citation type="submission" date="2025-08" db="UniProtKB">
        <authorList>
            <consortium name="RefSeq"/>
        </authorList>
    </citation>
    <scope>IDENTIFICATION</scope>
    <source>
        <strain evidence="12">Nigerian</strain>
        <tissue evidence="12">Liver and blood</tissue>
    </source>
</reference>
<evidence type="ECO:0000256" key="7">
    <source>
        <dbReference type="PROSITE-ProRule" id="PRU10141"/>
    </source>
</evidence>
<feature type="domain" description="Protein kinase" evidence="9">
    <location>
        <begin position="90"/>
        <end position="350"/>
    </location>
</feature>
<dbReference type="KEGG" id="xtr:116407505"/>
<keyword evidence="2" id="KW-0597">Phosphoprotein</keyword>
<dbReference type="Gene3D" id="1.10.510.10">
    <property type="entry name" value="Transferase(Phosphotransferase) domain 1"/>
    <property type="match status" value="1"/>
</dbReference>
<evidence type="ECO:0000256" key="2">
    <source>
        <dbReference type="ARBA" id="ARBA00022553"/>
    </source>
</evidence>
<dbReference type="FunFam" id="3.30.200.20:FF:000058">
    <property type="entry name" value="Putative serine/threonine-protein kinase N2"/>
    <property type="match status" value="1"/>
</dbReference>
<protein>
    <submittedName>
        <fullName evidence="12">Serine/threonine-protein kinase N2-like</fullName>
    </submittedName>
</protein>
<dbReference type="InterPro" id="IPR000961">
    <property type="entry name" value="AGC-kinase_C"/>
</dbReference>
<evidence type="ECO:0000256" key="4">
    <source>
        <dbReference type="ARBA" id="ARBA00022741"/>
    </source>
</evidence>
<keyword evidence="6 7" id="KW-0067">ATP-binding</keyword>
<dbReference type="PROSITE" id="PS50011">
    <property type="entry name" value="PROTEIN_KINASE_DOM"/>
    <property type="match status" value="1"/>
</dbReference>
<dbReference type="PROSITE" id="PS51285">
    <property type="entry name" value="AGC_KINASE_CTER"/>
    <property type="match status" value="1"/>
</dbReference>
<evidence type="ECO:0000259" key="10">
    <source>
        <dbReference type="PROSITE" id="PS51285"/>
    </source>
</evidence>
<evidence type="ECO:0000256" key="6">
    <source>
        <dbReference type="ARBA" id="ARBA00022840"/>
    </source>
</evidence>
<dbReference type="Xenbase" id="XB-GENE-29092615">
    <property type="gene designation" value="LOC116407505"/>
</dbReference>
<dbReference type="Pfam" id="PF00069">
    <property type="entry name" value="Pkinase"/>
    <property type="match status" value="1"/>
</dbReference>
<evidence type="ECO:0000256" key="1">
    <source>
        <dbReference type="ARBA" id="ARBA00022527"/>
    </source>
</evidence>
<dbReference type="FunFam" id="1.10.510.10:FF:000210">
    <property type="entry name" value="Non-specific serine/threonine protein kinase"/>
    <property type="match status" value="1"/>
</dbReference>
<evidence type="ECO:0000256" key="8">
    <source>
        <dbReference type="RuleBase" id="RU000304"/>
    </source>
</evidence>
<dbReference type="GO" id="GO:0035556">
    <property type="term" value="P:intracellular signal transduction"/>
    <property type="evidence" value="ECO:0000318"/>
    <property type="project" value="GO_Central"/>
</dbReference>
<evidence type="ECO:0000313" key="13">
    <source>
        <dbReference type="Xenbase" id="XB-GENE-29092615"/>
    </source>
</evidence>
<evidence type="ECO:0000256" key="5">
    <source>
        <dbReference type="ARBA" id="ARBA00022777"/>
    </source>
</evidence>
<proteinExistence type="inferred from homology"/>
<organism evidence="11 12">
    <name type="scientific">Xenopus tropicalis</name>
    <name type="common">Western clawed frog</name>
    <name type="synonym">Silurana tropicalis</name>
    <dbReference type="NCBI Taxonomy" id="8364"/>
    <lineage>
        <taxon>Eukaryota</taxon>
        <taxon>Metazoa</taxon>
        <taxon>Chordata</taxon>
        <taxon>Craniata</taxon>
        <taxon>Vertebrata</taxon>
        <taxon>Euteleostomi</taxon>
        <taxon>Amphibia</taxon>
        <taxon>Batrachia</taxon>
        <taxon>Anura</taxon>
        <taxon>Pipoidea</taxon>
        <taxon>Pipidae</taxon>
        <taxon>Xenopodinae</taxon>
        <taxon>Xenopus</taxon>
        <taxon>Silurana</taxon>
    </lineage>
</organism>
<dbReference type="AGR" id="Xenbase:XB-GENE-29092615"/>
<comment type="similarity">
    <text evidence="8">Belongs to the protein kinase superfamily.</text>
</comment>